<accession>B2I4V6</accession>
<dbReference type="KEGG" id="xfn:XfasM23_0983"/>
<evidence type="ECO:0000313" key="3">
    <source>
        <dbReference type="EMBL" id="ACB92401.1"/>
    </source>
</evidence>
<feature type="compositionally biased region" description="Basic and acidic residues" evidence="1">
    <location>
        <begin position="440"/>
        <end position="449"/>
    </location>
</feature>
<feature type="transmembrane region" description="Helical" evidence="2">
    <location>
        <begin position="12"/>
        <end position="30"/>
    </location>
</feature>
<feature type="compositionally biased region" description="Basic and acidic residues" evidence="1">
    <location>
        <begin position="289"/>
        <end position="313"/>
    </location>
</feature>
<dbReference type="KEGG" id="xfn:XfasM23_0969"/>
<evidence type="ECO:0000256" key="1">
    <source>
        <dbReference type="SAM" id="MobiDB-lite"/>
    </source>
</evidence>
<sequence length="508" mass="54285">MPLPREKGAYRVWFYIFVRVVYCGHDYFLGLAAMRRVIFLFFLVFCSSVFAAPKCSAPIATPASGIFSDQAEAYGAAQSNLQYQLCMSGYTNTGRVKTGDRQYVVVLDSPSAVVGYYSYYTSCSEKQNDVYTFSDNYYSNFNNGTRSCFVGWKPSANSSSCEVVMHADAATHRIIAVHTGTVCDALNYKDDCLSHPGYVYKSGGSGAVSAVEGYGDCVPAKPQCSLDQKNVGGVCVDKCPDGMLEDPVRHECEFDRKECPLGQMRAPDGTCVKTSDSCPSGQARGADGACKRDKDGDGKPDDEQSGKDGDEGRSSFSWSGGCDVAPSCSGDPVLCGQVRIQWRIECNLRPDVKVSGGGCDSVPVCTGKKCDAMEYSSLVLQWRTACAVERATGVASGGSGDRDPNVAAIKDALTGKDGVVDTGDEGKPSSAFSDGSSAGGDDKDASKFDDQGRGYSRSCFEPLTVDVFGSELTIDLSPLCQFFQVGGRLVLLFSALSSFRIISGISKE</sequence>
<feature type="region of interest" description="Disordered" evidence="1">
    <location>
        <begin position="417"/>
        <end position="449"/>
    </location>
</feature>
<dbReference type="EMBL" id="CP001011">
    <property type="protein sequence ID" value="ACB92415.1"/>
    <property type="molecule type" value="Genomic_DNA"/>
</dbReference>
<evidence type="ECO:0000256" key="2">
    <source>
        <dbReference type="SAM" id="Phobius"/>
    </source>
</evidence>
<keyword evidence="2" id="KW-0812">Transmembrane</keyword>
<evidence type="ECO:0008006" key="6">
    <source>
        <dbReference type="Google" id="ProtNLM"/>
    </source>
</evidence>
<name>B2I4V6_XYLF2</name>
<gene>
    <name evidence="3" type="ordered locus">XfasM23_0969</name>
    <name evidence="4" type="ordered locus">XfasM23_0983</name>
</gene>
<dbReference type="NCBIfam" id="NF041109">
    <property type="entry name" value="VF_TspB_C_term"/>
    <property type="match status" value="1"/>
</dbReference>
<dbReference type="AlphaFoldDB" id="B2I4V6"/>
<reference evidence="3 5" key="1">
    <citation type="journal article" date="2010" name="J. Bacteriol.">
        <title>Whole genome sequences of two Xylella fastidiosa strains (M12 and M23) causing almond leaf scorch disease in California.</title>
        <authorList>
            <person name="Chen J."/>
            <person name="Xie G."/>
            <person name="Han S."/>
            <person name="Chertkov O."/>
            <person name="Sims D."/>
            <person name="Civerolo E.L."/>
        </authorList>
    </citation>
    <scope>NUCLEOTIDE SEQUENCE [LARGE SCALE GENOMIC DNA]</scope>
    <source>
        <strain evidence="3 5">M23</strain>
    </source>
</reference>
<dbReference type="Proteomes" id="UP000001698">
    <property type="component" value="Chromosome"/>
</dbReference>
<proteinExistence type="predicted"/>
<dbReference type="EMBL" id="CP001011">
    <property type="protein sequence ID" value="ACB92401.1"/>
    <property type="molecule type" value="Genomic_DNA"/>
</dbReference>
<keyword evidence="2" id="KW-0472">Membrane</keyword>
<protein>
    <recommendedName>
        <fullName evidence="6">Phage-related protein</fullName>
    </recommendedName>
</protein>
<feature type="region of interest" description="Disordered" evidence="1">
    <location>
        <begin position="269"/>
        <end position="317"/>
    </location>
</feature>
<keyword evidence="2" id="KW-1133">Transmembrane helix</keyword>
<dbReference type="HOGENOM" id="CLU_041285_0_0_6"/>
<evidence type="ECO:0000313" key="4">
    <source>
        <dbReference type="EMBL" id="ACB92415.1"/>
    </source>
</evidence>
<evidence type="ECO:0000313" key="5">
    <source>
        <dbReference type="Proteomes" id="UP000001698"/>
    </source>
</evidence>
<organism evidence="3 5">
    <name type="scientific">Xylella fastidiosa (strain M23)</name>
    <dbReference type="NCBI Taxonomy" id="405441"/>
    <lineage>
        <taxon>Bacteria</taxon>
        <taxon>Pseudomonadati</taxon>
        <taxon>Pseudomonadota</taxon>
        <taxon>Gammaproteobacteria</taxon>
        <taxon>Lysobacterales</taxon>
        <taxon>Lysobacteraceae</taxon>
        <taxon>Xylella</taxon>
    </lineage>
</organism>